<proteinExistence type="predicted"/>
<evidence type="ECO:0000313" key="3">
    <source>
        <dbReference type="Proteomes" id="UP000886723"/>
    </source>
</evidence>
<dbReference type="InterPro" id="IPR029064">
    <property type="entry name" value="Ribosomal_eL30-like_sf"/>
</dbReference>
<dbReference type="Gene3D" id="3.30.1330.30">
    <property type="match status" value="1"/>
</dbReference>
<accession>A0A9D1T634</accession>
<dbReference type="EMBL" id="DVON01000164">
    <property type="protein sequence ID" value="HIV12957.1"/>
    <property type="molecule type" value="Genomic_DNA"/>
</dbReference>
<feature type="domain" description="Ribosomal protein eL8/eL30/eS12/Gadd45" evidence="1">
    <location>
        <begin position="6"/>
        <end position="91"/>
    </location>
</feature>
<sequence>MNQNHKVLSLIGLSMKAGKVESGGFCTEKAVKSGSARLVIISSEASENTRKKFADMCEYRKIPWYVFGEKEELGHAMGKEFRATLAITDENLAAAVKAQLGL</sequence>
<name>A0A9D1T634_9FIRM</name>
<dbReference type="SUPFAM" id="SSF55315">
    <property type="entry name" value="L30e-like"/>
    <property type="match status" value="1"/>
</dbReference>
<gene>
    <name evidence="2" type="ORF">IAA63_07445</name>
</gene>
<reference evidence="2" key="1">
    <citation type="submission" date="2020-10" db="EMBL/GenBank/DDBJ databases">
        <authorList>
            <person name="Gilroy R."/>
        </authorList>
    </citation>
    <scope>NUCLEOTIDE SEQUENCE</scope>
    <source>
        <strain evidence="2">ChiBcec2-4451</strain>
    </source>
</reference>
<protein>
    <submittedName>
        <fullName evidence="2">Ribosomal L7Ae/L30e/S12e/Gadd45 family protein</fullName>
    </submittedName>
</protein>
<evidence type="ECO:0000313" key="2">
    <source>
        <dbReference type="EMBL" id="HIV12957.1"/>
    </source>
</evidence>
<dbReference type="Pfam" id="PF01248">
    <property type="entry name" value="Ribosomal_L7Ae"/>
    <property type="match status" value="1"/>
</dbReference>
<reference evidence="2" key="2">
    <citation type="journal article" date="2021" name="PeerJ">
        <title>Extensive microbial diversity within the chicken gut microbiome revealed by metagenomics and culture.</title>
        <authorList>
            <person name="Gilroy R."/>
            <person name="Ravi A."/>
            <person name="Getino M."/>
            <person name="Pursley I."/>
            <person name="Horton D.L."/>
            <person name="Alikhan N.F."/>
            <person name="Baker D."/>
            <person name="Gharbi K."/>
            <person name="Hall N."/>
            <person name="Watson M."/>
            <person name="Adriaenssens E.M."/>
            <person name="Foster-Nyarko E."/>
            <person name="Jarju S."/>
            <person name="Secka A."/>
            <person name="Antonio M."/>
            <person name="Oren A."/>
            <person name="Chaudhuri R.R."/>
            <person name="La Ragione R."/>
            <person name="Hildebrand F."/>
            <person name="Pallen M.J."/>
        </authorList>
    </citation>
    <scope>NUCLEOTIDE SEQUENCE</scope>
    <source>
        <strain evidence="2">ChiBcec2-4451</strain>
    </source>
</reference>
<dbReference type="InterPro" id="IPR004038">
    <property type="entry name" value="Ribosomal_eL8/eL30/eS12/Gad45"/>
</dbReference>
<dbReference type="Proteomes" id="UP000886723">
    <property type="component" value="Unassembled WGS sequence"/>
</dbReference>
<comment type="caution">
    <text evidence="2">The sequence shown here is derived from an EMBL/GenBank/DDBJ whole genome shotgun (WGS) entry which is preliminary data.</text>
</comment>
<organism evidence="2 3">
    <name type="scientific">Candidatus Pullilachnospira stercoravium</name>
    <dbReference type="NCBI Taxonomy" id="2840913"/>
    <lineage>
        <taxon>Bacteria</taxon>
        <taxon>Bacillati</taxon>
        <taxon>Bacillota</taxon>
        <taxon>Clostridia</taxon>
        <taxon>Lachnospirales</taxon>
        <taxon>Lachnospiraceae</taxon>
        <taxon>Lachnospiraceae incertae sedis</taxon>
        <taxon>Candidatus Pullilachnospira</taxon>
    </lineage>
</organism>
<evidence type="ECO:0000259" key="1">
    <source>
        <dbReference type="Pfam" id="PF01248"/>
    </source>
</evidence>
<dbReference type="AlphaFoldDB" id="A0A9D1T634"/>